<protein>
    <submittedName>
        <fullName evidence="1">Uncharacterized protein</fullName>
    </submittedName>
</protein>
<accession>A0A0D0IWS3</accession>
<sequence length="186" mass="22240">MREFLSPHNVSFYWEDRLKEEDGYTLYVSDCFWVLATKDFYEFYYNPIHTMGKIRESQMPQIVIERIKFCSAIFHKEDIKFECTKATLRPSPVRFYKIERDMRIGNWFHAQGQNYATWKGYFICDDMYMPNLERSCPIKSIDGALVFDMIRMGCQSRTAHYIKSVFDLKVFSNVRTTGIQLLEFTD</sequence>
<evidence type="ECO:0000313" key="2">
    <source>
        <dbReference type="Proteomes" id="UP000032046"/>
    </source>
</evidence>
<keyword evidence="2" id="KW-1185">Reference proteome</keyword>
<dbReference type="EMBL" id="JXQK01000017">
    <property type="protein sequence ID" value="KIP64723.1"/>
    <property type="molecule type" value="Genomic_DNA"/>
</dbReference>
<proteinExistence type="predicted"/>
<organism evidence="1 2">
    <name type="scientific">Prevotella pectinovora</name>
    <dbReference type="NCBI Taxonomy" id="1602169"/>
    <lineage>
        <taxon>Bacteria</taxon>
        <taxon>Pseudomonadati</taxon>
        <taxon>Bacteroidota</taxon>
        <taxon>Bacteroidia</taxon>
        <taxon>Bacteroidales</taxon>
        <taxon>Prevotellaceae</taxon>
        <taxon>Prevotella</taxon>
    </lineage>
</organism>
<dbReference type="RefSeq" id="WP_042517424.1">
    <property type="nucleotide sequence ID" value="NZ_JXQK01000017.1"/>
</dbReference>
<dbReference type="AlphaFoldDB" id="A0A0D0IWS3"/>
<evidence type="ECO:0000313" key="1">
    <source>
        <dbReference type="EMBL" id="KIP64723.1"/>
    </source>
</evidence>
<dbReference type="Proteomes" id="UP000032046">
    <property type="component" value="Unassembled WGS sequence"/>
</dbReference>
<gene>
    <name evidence="1" type="ORF">ST44_01260</name>
</gene>
<name>A0A0D0IWS3_9BACT</name>
<reference evidence="1 2" key="1">
    <citation type="submission" date="2015-01" db="EMBL/GenBank/DDBJ databases">
        <title>Comparative genomics of non-oral Prevotella species.</title>
        <authorList>
            <person name="Accetto T."/>
            <person name="Nograsek B."/>
            <person name="Avgustin G."/>
        </authorList>
    </citation>
    <scope>NUCLEOTIDE SEQUENCE [LARGE SCALE GENOMIC DNA]</scope>
    <source>
        <strain evidence="1 2">P5-119</strain>
    </source>
</reference>
<comment type="caution">
    <text evidence="1">The sequence shown here is derived from an EMBL/GenBank/DDBJ whole genome shotgun (WGS) entry which is preliminary data.</text>
</comment>